<dbReference type="EMBL" id="LNCD01000001">
    <property type="protein sequence ID" value="KWV60239.1"/>
    <property type="molecule type" value="Genomic_DNA"/>
</dbReference>
<proteinExistence type="predicted"/>
<dbReference type="GO" id="GO:0035556">
    <property type="term" value="P:intracellular signal transduction"/>
    <property type="evidence" value="ECO:0007669"/>
    <property type="project" value="InterPro"/>
</dbReference>
<dbReference type="SMART" id="SM00028">
    <property type="entry name" value="TPR"/>
    <property type="match status" value="2"/>
</dbReference>
<name>A0A109K4E7_9HYPH</name>
<dbReference type="Pfam" id="PF00211">
    <property type="entry name" value="Guanylate_cyc"/>
    <property type="match status" value="1"/>
</dbReference>
<evidence type="ECO:0000313" key="3">
    <source>
        <dbReference type="Proteomes" id="UP000068164"/>
    </source>
</evidence>
<dbReference type="Proteomes" id="UP000068164">
    <property type="component" value="Unassembled WGS sequence"/>
</dbReference>
<dbReference type="Gene3D" id="3.40.50.300">
    <property type="entry name" value="P-loop containing nucleotide triphosphate hydrolases"/>
    <property type="match status" value="1"/>
</dbReference>
<dbReference type="InterPro" id="IPR001054">
    <property type="entry name" value="A/G_cyclase"/>
</dbReference>
<feature type="domain" description="Guanylate cyclase" evidence="1">
    <location>
        <begin position="1"/>
        <end position="114"/>
    </location>
</feature>
<dbReference type="InterPro" id="IPR027417">
    <property type="entry name" value="P-loop_NTPase"/>
</dbReference>
<protein>
    <recommendedName>
        <fullName evidence="1">Guanylate cyclase domain-containing protein</fullName>
    </recommendedName>
</protein>
<dbReference type="InterPro" id="IPR029787">
    <property type="entry name" value="Nucleotide_cyclase"/>
</dbReference>
<evidence type="ECO:0000259" key="1">
    <source>
        <dbReference type="PROSITE" id="PS50125"/>
    </source>
</evidence>
<dbReference type="GO" id="GO:0016887">
    <property type="term" value="F:ATP hydrolysis activity"/>
    <property type="evidence" value="ECO:0007669"/>
    <property type="project" value="InterPro"/>
</dbReference>
<dbReference type="InterPro" id="IPR049945">
    <property type="entry name" value="AAA_22"/>
</dbReference>
<dbReference type="PROSITE" id="PS50125">
    <property type="entry name" value="GUANYLATE_CYCLASE_2"/>
    <property type="match status" value="1"/>
</dbReference>
<dbReference type="PANTHER" id="PTHR47691">
    <property type="entry name" value="REGULATOR-RELATED"/>
    <property type="match status" value="1"/>
</dbReference>
<dbReference type="Gene3D" id="3.30.70.1230">
    <property type="entry name" value="Nucleotide cyclase"/>
    <property type="match status" value="1"/>
</dbReference>
<dbReference type="Pfam" id="PF13401">
    <property type="entry name" value="AAA_22"/>
    <property type="match status" value="1"/>
</dbReference>
<gene>
    <name evidence="2" type="ORF">AS026_00075</name>
</gene>
<keyword evidence="3" id="KW-1185">Reference proteome</keyword>
<dbReference type="InterPro" id="IPR011990">
    <property type="entry name" value="TPR-like_helical_dom_sf"/>
</dbReference>
<dbReference type="SUPFAM" id="SSF55073">
    <property type="entry name" value="Nucleotide cyclase"/>
    <property type="match status" value="1"/>
</dbReference>
<dbReference type="Gene3D" id="1.25.40.10">
    <property type="entry name" value="Tetratricopeptide repeat domain"/>
    <property type="match status" value="1"/>
</dbReference>
<dbReference type="SUPFAM" id="SSF48452">
    <property type="entry name" value="TPR-like"/>
    <property type="match status" value="1"/>
</dbReference>
<dbReference type="SUPFAM" id="SSF52540">
    <property type="entry name" value="P-loop containing nucleoside triphosphate hydrolases"/>
    <property type="match status" value="1"/>
</dbReference>
<accession>A0A109K4E7</accession>
<evidence type="ECO:0000313" key="2">
    <source>
        <dbReference type="EMBL" id="KWV60239.1"/>
    </source>
</evidence>
<dbReference type="GO" id="GO:0004016">
    <property type="term" value="F:adenylate cyclase activity"/>
    <property type="evidence" value="ECO:0007669"/>
    <property type="project" value="UniProtKB-ARBA"/>
</dbReference>
<dbReference type="InterPro" id="IPR041617">
    <property type="entry name" value="TPR_MalT"/>
</dbReference>
<dbReference type="CDD" id="cd07302">
    <property type="entry name" value="CHD"/>
    <property type="match status" value="1"/>
</dbReference>
<dbReference type="GO" id="GO:0009190">
    <property type="term" value="P:cyclic nucleotide biosynthetic process"/>
    <property type="evidence" value="ECO:0007669"/>
    <property type="project" value="InterPro"/>
</dbReference>
<dbReference type="InterPro" id="IPR019734">
    <property type="entry name" value="TPR_rpt"/>
</dbReference>
<dbReference type="OrthoDB" id="4473689at2"/>
<reference evidence="2 3" key="1">
    <citation type="submission" date="2015-11" db="EMBL/GenBank/DDBJ databases">
        <title>Draft Genome Sequence of the Strain BR 10423 (Rhizobium sp.) isolated from nodules of Mimosa pudica.</title>
        <authorList>
            <person name="Barauna A.C."/>
            <person name="Zilli J.E."/>
            <person name="Simoes-Araujo J.L."/>
            <person name="Reis V.M."/>
            <person name="James E.K."/>
            <person name="Reis F.B.Jr."/>
            <person name="Rouws L.F."/>
            <person name="Passos S.R."/>
            <person name="Gois S.R."/>
        </authorList>
    </citation>
    <scope>NUCLEOTIDE SEQUENCE [LARGE SCALE GENOMIC DNA]</scope>
    <source>
        <strain evidence="2 3">BR10423</strain>
    </source>
</reference>
<comment type="caution">
    <text evidence="2">The sequence shown here is derived from an EMBL/GenBank/DDBJ whole genome shotgun (WGS) entry which is preliminary data.</text>
</comment>
<dbReference type="Pfam" id="PF17874">
    <property type="entry name" value="TPR_MalT"/>
    <property type="match status" value="1"/>
</dbReference>
<organism evidence="2 3">
    <name type="scientific">Rhizobium altiplani</name>
    <dbReference type="NCBI Taxonomy" id="1864509"/>
    <lineage>
        <taxon>Bacteria</taxon>
        <taxon>Pseudomonadati</taxon>
        <taxon>Pseudomonadota</taxon>
        <taxon>Alphaproteobacteria</taxon>
        <taxon>Hyphomicrobiales</taxon>
        <taxon>Rhizobiaceae</taxon>
        <taxon>Rhizobium/Agrobacterium group</taxon>
        <taxon>Rhizobium</taxon>
    </lineage>
</organism>
<dbReference type="PANTHER" id="PTHR47691:SF3">
    <property type="entry name" value="HTH-TYPE TRANSCRIPTIONAL REGULATOR RV0890C-RELATED"/>
    <property type="match status" value="1"/>
</dbReference>
<sequence>MFTDIEGSTLLVQNHSEVFFEVVDRHFEILREKTVSNGGKVVVAHSDAFFASFDDADDAFLAAVEVQRALSEEDWPDDVVLKVRIGLHTGEVYPVSDTSIGYVGIDVHRAARISEAASGGQILMSSSTMAELDKDKIAEKGGVRFLGSHRLKDLSFPEHLYEVQIAGLSAEFPPIKSIDNHPTNLPKATNSFVGRQNDISAITSLLTSDQRLVTLAGPGGAGKTRLAIETAYRLVPVYGDGVFMVSLGAVAKPSLFLPVVAQTLGVPEYRGRTVLEGLTHFMSKRHLLLLIDNFEHLIEAAADLKKLLGNCPRLDVLVTTREPLRVAEEVVYPVAPMQLPDATAHEAVSQSDAVQLFAERARAVKRDFVLDERTVPLVANICRRLDGLPLAIELAASRLRILTLTELSGRLDQSLSIIGKAHYDDDQRYTTLSEAISWSFRLLNPDEQRCFARMSVFRGGFGLAAAEHLCRDQTRPDLPVVDILISLCDKSLLTTNTAGGSSRFSILETIRQFALAKLQESGELDSCKDAHAIYYLQFVEQVSPGLVGPDQRRLVGELQMEMDNIRAALGWSLERADFDHICRYLQAVLWYLIPRAQFTEGLMWTDRALAIASGIKGTREFAILNDVAGWFKLISGDYAGAVPNFEVAHEVFKSLGRAEDVARTMITLGATMAATIESDTGPNMVIAALDECKKLEDWHSAGIALIALGEGARGGGDMQSAAECYEEALTLMRRSGDQYWMGALLLNMCHVCISNGDVEAARQYLREAIQLATEFDYTMMINLYVALAGEIALKESNFDDAARLFGAATTMLHRVGVTFEFADQVEFDKAIELTTAHLGAERYGELHAEGMSWDKTRALAFAHGISHQE</sequence>
<dbReference type="PRINTS" id="PR00364">
    <property type="entry name" value="DISEASERSIST"/>
</dbReference>
<dbReference type="AlphaFoldDB" id="A0A109K4E7"/>